<evidence type="ECO:0000256" key="1">
    <source>
        <dbReference type="SAM" id="SignalP"/>
    </source>
</evidence>
<gene>
    <name evidence="2" type="ORF">GD597_00805</name>
</gene>
<evidence type="ECO:0000313" key="2">
    <source>
        <dbReference type="EMBL" id="NNV53976.1"/>
    </source>
</evidence>
<comment type="caution">
    <text evidence="2">The sequence shown here is derived from an EMBL/GenBank/DDBJ whole genome shotgun (WGS) entry which is preliminary data.</text>
</comment>
<evidence type="ECO:0000313" key="3">
    <source>
        <dbReference type="Proteomes" id="UP000598971"/>
    </source>
</evidence>
<feature type="signal peptide" evidence="1">
    <location>
        <begin position="1"/>
        <end position="24"/>
    </location>
</feature>
<sequence length="213" mass="24855">MKWIIKKSAIIIVLMACIFQTSVAQQKNVANLIVQGMNETNIGFPSFMPDTIRNFGWKLKPEAVAKYEGIKDVEFFFTKDFTSILVKDAAYTINKMRIRSETIRIPFEKGWKDYKDTLTAYYNKQVDYFKLAFGNQLGYTSIITLQDETEEGFKPRYIIYFYNKAIQLPANLTNTDEIEKQLDITNWFTLELQKQMLTPNYNIVYHVSGGQKQ</sequence>
<dbReference type="RefSeq" id="WP_171605894.1">
    <property type="nucleotide sequence ID" value="NZ_WHPF01000001.1"/>
</dbReference>
<organism evidence="2 3">
    <name type="scientific">Limnovirga soli</name>
    <dbReference type="NCBI Taxonomy" id="2656915"/>
    <lineage>
        <taxon>Bacteria</taxon>
        <taxon>Pseudomonadati</taxon>
        <taxon>Bacteroidota</taxon>
        <taxon>Chitinophagia</taxon>
        <taxon>Chitinophagales</taxon>
        <taxon>Chitinophagaceae</taxon>
        <taxon>Limnovirga</taxon>
    </lineage>
</organism>
<dbReference type="EMBL" id="WHPF01000001">
    <property type="protein sequence ID" value="NNV53976.1"/>
    <property type="molecule type" value="Genomic_DNA"/>
</dbReference>
<dbReference type="AlphaFoldDB" id="A0A8J8JV91"/>
<name>A0A8J8JV91_9BACT</name>
<dbReference type="Proteomes" id="UP000598971">
    <property type="component" value="Unassembled WGS sequence"/>
</dbReference>
<keyword evidence="3" id="KW-1185">Reference proteome</keyword>
<reference evidence="2" key="1">
    <citation type="submission" date="2019-10" db="EMBL/GenBank/DDBJ databases">
        <title>Draft genome sequence of Panacibacter sp. KCS-6.</title>
        <authorList>
            <person name="Yim K.J."/>
        </authorList>
    </citation>
    <scope>NUCLEOTIDE SEQUENCE</scope>
    <source>
        <strain evidence="2">KCS-6</strain>
    </source>
</reference>
<feature type="chain" id="PRO_5035248355" evidence="1">
    <location>
        <begin position="25"/>
        <end position="213"/>
    </location>
</feature>
<protein>
    <submittedName>
        <fullName evidence="2">Uncharacterized protein</fullName>
    </submittedName>
</protein>
<accession>A0A8J8JV91</accession>
<proteinExistence type="predicted"/>
<keyword evidence="1" id="KW-0732">Signal</keyword>